<comment type="caution">
    <text evidence="1">The sequence shown here is derived from an EMBL/GenBank/DDBJ whole genome shotgun (WGS) entry which is preliminary data.</text>
</comment>
<proteinExistence type="predicted"/>
<name>A0AAE4G9K2_9BURK</name>
<dbReference type="EMBL" id="JAVRAA010000005">
    <property type="protein sequence ID" value="MDT0337631.1"/>
    <property type="molecule type" value="Genomic_DNA"/>
</dbReference>
<gene>
    <name evidence="1" type="ORF">RJN63_12375</name>
</gene>
<dbReference type="AlphaFoldDB" id="A0AAE4G9K2"/>
<protein>
    <submittedName>
        <fullName evidence="1">Uncharacterized protein</fullName>
    </submittedName>
</protein>
<evidence type="ECO:0000313" key="1">
    <source>
        <dbReference type="EMBL" id="MDT0337631.1"/>
    </source>
</evidence>
<dbReference type="RefSeq" id="WP_284078291.1">
    <property type="nucleotide sequence ID" value="NZ_JAVLSM010000007.1"/>
</dbReference>
<reference evidence="1" key="1">
    <citation type="submission" date="2023-02" db="EMBL/GenBank/DDBJ databases">
        <title>Description of Herbaspirillum huttiense subsp. nephrolepsisexaltata and Herbaspirillum huttiense subsp. lycopersicon.</title>
        <authorList>
            <person name="Poudel M."/>
            <person name="Sharma A."/>
            <person name="Goss E."/>
            <person name="Tapia J.H."/>
            <person name="Harmon C.M."/>
            <person name="Jones J.B."/>
        </authorList>
    </citation>
    <scope>NUCLEOTIDE SEQUENCE</scope>
    <source>
        <strain evidence="1">NC40101</strain>
    </source>
</reference>
<accession>A0AAE4G9K2</accession>
<organism evidence="1">
    <name type="scientific">Herbaspirillum huttiense subsp. nephrolepidis</name>
    <dbReference type="NCBI Taxonomy" id="3075126"/>
    <lineage>
        <taxon>Bacteria</taxon>
        <taxon>Pseudomonadati</taxon>
        <taxon>Pseudomonadota</taxon>
        <taxon>Betaproteobacteria</taxon>
        <taxon>Burkholderiales</taxon>
        <taxon>Oxalobacteraceae</taxon>
        <taxon>Herbaspirillum</taxon>
    </lineage>
</organism>
<sequence>MNEANILTNDPAIRVLQDARRALEALGVPCVLAPMALPQGMTISLHVGGTVQEATAARVAAVIGGASAHETVAGKKFEAELAEALADDTIAKAAYKPLS</sequence>